<keyword evidence="2" id="KW-1185">Reference proteome</keyword>
<dbReference type="Proteomes" id="UP000826212">
    <property type="component" value="Chromosome"/>
</dbReference>
<sequence>MNIKKTRKFILSFLLIFSFSIPICIADRIQVIDTKTDGQRDPVGIDSTAPIFSWKMRSKQRGKKQQGYQIQVRSAEDEILWDSGKVLSDNNIRVKYNGLNLRYNHQYCWRVRVWDNDNKKSSWSKYSYFHTGIMMESQWKAKWITTKQNIYSPIYLKTFDLVSIPQNAFCYVNCQGFFELYINGQKVGDDVLSPAVSDYRYENYYLTYDIGKYLKKGENTIGIWTGRGWYSKGLPDVNYSSAMFRLQAHLSTSDREMLILSNEDWKYSKSNLQSIGAWRWNNMGGEVLDDRISMSKWTERAQDFQWHAVRVVPSSDALTTSQACPRNIKTDRIKAIDVTPIKKGIWLIDFGKNFTGWMKMKIKNQSVGDTIDFIYSDYCDQTPTQVSKYRWDFGIKNIPQRDAYICSNREEGEFCSKFNYHAFRYVVVQGLLYKPNVSDFEGIMIESDLDKIGDFDSSDSDLNAIYRLNRFTYRCLDNGGYFVDCPHRERLGYGGDGQVAIETGTYSFDTYNFYKKWARNWLDNQQSNGDFKHTAPSPYEAGGGPAWGGMGVVLPWKIYRNYGDTLFLKNAFPSMCKYVSFLESKSVDGVLRHYGHEKWGFIGDWLPPKRRGNKEYHITNEDRALFNNCYLAYLYQILSKSASVLGDDSLELKYIELQKRLSTKIDDLFYDDKKAVFANGGQSYLAFPLLMNIPLTANYEKVFKELEYDIQIRNEGHLDTGMLGTYFMLDLLAKSGRSDLVYLMMKQKSYPGWGYMLSKGANTCWEHWDGRWSNIHACFVSGGGWFYQGVAGIGQQENSAGFKKILIKPQLVDSIRHQNTFFISPYGKISVEWNRNNKDQLQYNIEIPVNTEAKLFLPVTREKVILESGSALGDEISIIDRTQEMIILSIPSGKYTFDIKNHTNY</sequence>
<dbReference type="EMBL" id="CP081303">
    <property type="protein sequence ID" value="QZE15591.1"/>
    <property type="molecule type" value="Genomic_DNA"/>
</dbReference>
<name>A0AC61NIN0_9BACT</name>
<proteinExistence type="predicted"/>
<organism evidence="1 2">
    <name type="scientific">Halosquirtibacter laminarini</name>
    <dbReference type="NCBI Taxonomy" id="3374600"/>
    <lineage>
        <taxon>Bacteria</taxon>
        <taxon>Pseudomonadati</taxon>
        <taxon>Bacteroidota</taxon>
        <taxon>Bacteroidia</taxon>
        <taxon>Marinilabiliales</taxon>
        <taxon>Prolixibacteraceae</taxon>
        <taxon>Halosquirtibacter</taxon>
    </lineage>
</organism>
<accession>A0AC61NIN0</accession>
<evidence type="ECO:0000313" key="2">
    <source>
        <dbReference type="Proteomes" id="UP000826212"/>
    </source>
</evidence>
<evidence type="ECO:0000313" key="1">
    <source>
        <dbReference type="EMBL" id="QZE15591.1"/>
    </source>
</evidence>
<gene>
    <name evidence="1" type="ORF">K4L44_07085</name>
</gene>
<reference evidence="1" key="1">
    <citation type="submission" date="2021-08" db="EMBL/GenBank/DDBJ databases">
        <title>Novel anaerobic bacterium isolated from sea squirt in East Sea, Republic of Korea.</title>
        <authorList>
            <person name="Nguyen T.H."/>
            <person name="Li Z."/>
            <person name="Lee Y.-J."/>
            <person name="Ko J."/>
            <person name="Kim S.-G."/>
        </authorList>
    </citation>
    <scope>NUCLEOTIDE SEQUENCE</scope>
    <source>
        <strain evidence="1">KCTC 25031</strain>
    </source>
</reference>
<keyword evidence="1" id="KW-0378">Hydrolase</keyword>
<protein>
    <submittedName>
        <fullName evidence="1">Glycoside hydrolase family 78 protein</fullName>
    </submittedName>
</protein>